<dbReference type="InterPro" id="IPR029062">
    <property type="entry name" value="Class_I_gatase-like"/>
</dbReference>
<dbReference type="CDD" id="cd07062">
    <property type="entry name" value="Peptidase_S66_mccF_like"/>
    <property type="match status" value="1"/>
</dbReference>
<evidence type="ECO:0000256" key="6">
    <source>
        <dbReference type="PIRSR" id="PIRSR028757-1"/>
    </source>
</evidence>
<accession>A0A9D1GKA9</accession>
<sequence length="276" mass="30679">MIACSNGLPESRREQMDELAELLKEEGLEPVFSDCLYRRNGTAFSGTPKERAESLMDFFRDPEVRFIFDVSGGDAANGILPFLNYQEIRESRAVFWGYSDLTTVLNAIYAKTGKESVLYQARNLTHEEGSWQREAFRKFMAGEETELFNFSYEFIQGNRMEGRILGGNMRCLLKLSGTEYWPDMKGKILLLEASGGLAPQMASCLAQLRQMGVFETAGGILLGTFLRMEEEGECPGIEALVKEYAGPGIPIARTVQIGHRPDSCGAVIGSYGVFQG</sequence>
<dbReference type="AlphaFoldDB" id="A0A9D1GKA9"/>
<dbReference type="InterPro" id="IPR040449">
    <property type="entry name" value="Peptidase_S66_N"/>
</dbReference>
<name>A0A9D1GKA9_9FIRM</name>
<gene>
    <name evidence="9" type="ORF">IAB60_10475</name>
</gene>
<dbReference type="InterPro" id="IPR003507">
    <property type="entry name" value="S66_fam"/>
</dbReference>
<evidence type="ECO:0000256" key="1">
    <source>
        <dbReference type="ARBA" id="ARBA00010233"/>
    </source>
</evidence>
<comment type="caution">
    <text evidence="9">The sequence shown here is derived from an EMBL/GenBank/DDBJ whole genome shotgun (WGS) entry which is preliminary data.</text>
</comment>
<dbReference type="GO" id="GO:0008236">
    <property type="term" value="F:serine-type peptidase activity"/>
    <property type="evidence" value="ECO:0007669"/>
    <property type="project" value="UniProtKB-KW"/>
</dbReference>
<dbReference type="InterPro" id="IPR040921">
    <property type="entry name" value="Peptidase_S66C"/>
</dbReference>
<keyword evidence="2" id="KW-0121">Carboxypeptidase</keyword>
<comment type="similarity">
    <text evidence="1">Belongs to the peptidase S66 family.</text>
</comment>
<dbReference type="EMBL" id="DVKS01000179">
    <property type="protein sequence ID" value="HIT42495.1"/>
    <property type="molecule type" value="Genomic_DNA"/>
</dbReference>
<dbReference type="Gene3D" id="3.40.50.10740">
    <property type="entry name" value="Class I glutamine amidotransferase-like"/>
    <property type="match status" value="1"/>
</dbReference>
<evidence type="ECO:0000256" key="4">
    <source>
        <dbReference type="ARBA" id="ARBA00022801"/>
    </source>
</evidence>
<dbReference type="SUPFAM" id="SSF141986">
    <property type="entry name" value="LD-carboxypeptidase A C-terminal domain-like"/>
    <property type="match status" value="1"/>
</dbReference>
<dbReference type="PANTHER" id="PTHR30237:SF2">
    <property type="entry name" value="MUREIN TETRAPEPTIDE CARBOXYPEPTIDASE"/>
    <property type="match status" value="1"/>
</dbReference>
<protein>
    <submittedName>
        <fullName evidence="9">LD-carboxypeptidase</fullName>
    </submittedName>
</protein>
<organism evidence="9 10">
    <name type="scientific">Candidatus Caccovicinus merdipullorum</name>
    <dbReference type="NCBI Taxonomy" id="2840724"/>
    <lineage>
        <taxon>Bacteria</taxon>
        <taxon>Bacillati</taxon>
        <taxon>Bacillota</taxon>
        <taxon>Clostridia</taxon>
        <taxon>Eubacteriales</taxon>
        <taxon>Candidatus Caccovicinus</taxon>
    </lineage>
</organism>
<evidence type="ECO:0000259" key="8">
    <source>
        <dbReference type="Pfam" id="PF17676"/>
    </source>
</evidence>
<dbReference type="Gene3D" id="3.50.30.60">
    <property type="entry name" value="LD-carboxypeptidase A C-terminal domain-like"/>
    <property type="match status" value="1"/>
</dbReference>
<dbReference type="PANTHER" id="PTHR30237">
    <property type="entry name" value="MURAMOYLTETRAPEPTIDE CARBOXYPEPTIDASE"/>
    <property type="match status" value="1"/>
</dbReference>
<dbReference type="Pfam" id="PF17676">
    <property type="entry name" value="Peptidase_S66C"/>
    <property type="match status" value="1"/>
</dbReference>
<evidence type="ECO:0000256" key="3">
    <source>
        <dbReference type="ARBA" id="ARBA00022670"/>
    </source>
</evidence>
<dbReference type="GO" id="GO:0004180">
    <property type="term" value="F:carboxypeptidase activity"/>
    <property type="evidence" value="ECO:0007669"/>
    <property type="project" value="UniProtKB-KW"/>
</dbReference>
<evidence type="ECO:0000259" key="7">
    <source>
        <dbReference type="Pfam" id="PF02016"/>
    </source>
</evidence>
<dbReference type="SUPFAM" id="SSF52317">
    <property type="entry name" value="Class I glutamine amidotransferase-like"/>
    <property type="match status" value="1"/>
</dbReference>
<dbReference type="InterPro" id="IPR027461">
    <property type="entry name" value="Carboxypeptidase_A_C_sf"/>
</dbReference>
<reference evidence="9" key="2">
    <citation type="journal article" date="2021" name="PeerJ">
        <title>Extensive microbial diversity within the chicken gut microbiome revealed by metagenomics and culture.</title>
        <authorList>
            <person name="Gilroy R."/>
            <person name="Ravi A."/>
            <person name="Getino M."/>
            <person name="Pursley I."/>
            <person name="Horton D.L."/>
            <person name="Alikhan N.F."/>
            <person name="Baker D."/>
            <person name="Gharbi K."/>
            <person name="Hall N."/>
            <person name="Watson M."/>
            <person name="Adriaenssens E.M."/>
            <person name="Foster-Nyarko E."/>
            <person name="Jarju S."/>
            <person name="Secka A."/>
            <person name="Antonio M."/>
            <person name="Oren A."/>
            <person name="Chaudhuri R.R."/>
            <person name="La Ragione R."/>
            <person name="Hildebrand F."/>
            <person name="Pallen M.J."/>
        </authorList>
    </citation>
    <scope>NUCLEOTIDE SEQUENCE</scope>
    <source>
        <strain evidence="9">CHK123-3438</strain>
    </source>
</reference>
<dbReference type="Pfam" id="PF02016">
    <property type="entry name" value="Peptidase_S66"/>
    <property type="match status" value="1"/>
</dbReference>
<reference evidence="9" key="1">
    <citation type="submission" date="2020-10" db="EMBL/GenBank/DDBJ databases">
        <authorList>
            <person name="Gilroy R."/>
        </authorList>
    </citation>
    <scope>NUCLEOTIDE SEQUENCE</scope>
    <source>
        <strain evidence="9">CHK123-3438</strain>
    </source>
</reference>
<evidence type="ECO:0000313" key="10">
    <source>
        <dbReference type="Proteomes" id="UP000886860"/>
    </source>
</evidence>
<feature type="active site" description="Charge relay system" evidence="6">
    <location>
        <position position="192"/>
    </location>
</feature>
<keyword evidence="5" id="KW-0720">Serine protease</keyword>
<keyword evidence="4" id="KW-0378">Hydrolase</keyword>
<dbReference type="Proteomes" id="UP000886860">
    <property type="component" value="Unassembled WGS sequence"/>
</dbReference>
<dbReference type="PIRSF" id="PIRSF028757">
    <property type="entry name" value="LD-carboxypeptidase"/>
    <property type="match status" value="1"/>
</dbReference>
<dbReference type="InterPro" id="IPR027478">
    <property type="entry name" value="LdcA_N"/>
</dbReference>
<proteinExistence type="inferred from homology"/>
<keyword evidence="3" id="KW-0645">Protease</keyword>
<evidence type="ECO:0000256" key="2">
    <source>
        <dbReference type="ARBA" id="ARBA00022645"/>
    </source>
</evidence>
<feature type="domain" description="LD-carboxypeptidase C-terminal" evidence="8">
    <location>
        <begin position="161"/>
        <end position="269"/>
    </location>
</feature>
<feature type="active site" description="Charge relay system" evidence="6">
    <location>
        <position position="259"/>
    </location>
</feature>
<dbReference type="GO" id="GO:0006508">
    <property type="term" value="P:proteolysis"/>
    <property type="evidence" value="ECO:0007669"/>
    <property type="project" value="UniProtKB-KW"/>
</dbReference>
<feature type="active site" description="Nucleophile" evidence="6">
    <location>
        <position position="99"/>
    </location>
</feature>
<evidence type="ECO:0000256" key="5">
    <source>
        <dbReference type="ARBA" id="ARBA00022825"/>
    </source>
</evidence>
<feature type="domain" description="LD-carboxypeptidase N-terminal" evidence="7">
    <location>
        <begin position="2"/>
        <end position="116"/>
    </location>
</feature>
<evidence type="ECO:0000313" key="9">
    <source>
        <dbReference type="EMBL" id="HIT42495.1"/>
    </source>
</evidence>